<proteinExistence type="predicted"/>
<accession>A0AC35TQI1</accession>
<dbReference type="WBParaSite" id="RSKR_0000283500.1">
    <property type="protein sequence ID" value="RSKR_0000283500.1"/>
    <property type="gene ID" value="RSKR_0000283500"/>
</dbReference>
<organism evidence="1 2">
    <name type="scientific">Rhabditophanes sp. KR3021</name>
    <dbReference type="NCBI Taxonomy" id="114890"/>
    <lineage>
        <taxon>Eukaryota</taxon>
        <taxon>Metazoa</taxon>
        <taxon>Ecdysozoa</taxon>
        <taxon>Nematoda</taxon>
        <taxon>Chromadorea</taxon>
        <taxon>Rhabditida</taxon>
        <taxon>Tylenchina</taxon>
        <taxon>Panagrolaimomorpha</taxon>
        <taxon>Strongyloidoidea</taxon>
        <taxon>Alloionematidae</taxon>
        <taxon>Rhabditophanes</taxon>
    </lineage>
</organism>
<name>A0AC35TQI1_9BILA</name>
<dbReference type="Proteomes" id="UP000095286">
    <property type="component" value="Unplaced"/>
</dbReference>
<evidence type="ECO:0000313" key="1">
    <source>
        <dbReference type="Proteomes" id="UP000095286"/>
    </source>
</evidence>
<evidence type="ECO:0000313" key="2">
    <source>
        <dbReference type="WBParaSite" id="RSKR_0000283500.1"/>
    </source>
</evidence>
<reference evidence="2" key="1">
    <citation type="submission" date="2016-11" db="UniProtKB">
        <authorList>
            <consortium name="WormBaseParasite"/>
        </authorList>
    </citation>
    <scope>IDENTIFICATION</scope>
    <source>
        <strain evidence="2">KR3021</strain>
    </source>
</reference>
<protein>
    <submittedName>
        <fullName evidence="2">CRAL-TRIO domain-containing protein</fullName>
    </submittedName>
</protein>
<sequence length="411" mass="46824">MTAAVQDSNAIKVSKNSTKQKSSLFDQGTKDSLTEKQVCGISKLRTLLASELASNPKYGDDFSLLRWLNGHNYDFEIIVPKFKHALDVLRMYQADKYDLTSIEKVSEAVLSFGQQWHYYPGGIMGFDRSGNVIVMQPLGKADSRGLIKSGKISCFYESMIIDAEGTANLLRLNESKYGKKLGIIIMVDLADFKMDVIYMPALKIFGNLLLQLQDLFPDMVKEINIINCPSVIAVIFGLISSFLSKQTKEKITFFGSDWKTKLFDKLGDENILEHWGGKARIANSGTGLVRMGGEIPDELLYKNCEHYGDKELSKLIVKPKNTEIVTFKVRKPETKVKWWFTCEGGEILFKIIKHTEKNEEVVWPKIRITTEFVPEFNEIIFNTPATYSLSFENDSNFFWNRTIKYSIEIEE</sequence>